<dbReference type="STRING" id="1805146.AUJ27_00005"/>
<evidence type="ECO:0000259" key="1">
    <source>
        <dbReference type="Pfam" id="PF00534"/>
    </source>
</evidence>
<dbReference type="EMBL" id="MNUU01000001">
    <property type="protein sequence ID" value="OIO08785.1"/>
    <property type="molecule type" value="Genomic_DNA"/>
</dbReference>
<dbReference type="PANTHER" id="PTHR12526">
    <property type="entry name" value="GLYCOSYLTRANSFERASE"/>
    <property type="match status" value="1"/>
</dbReference>
<dbReference type="CDD" id="cd03801">
    <property type="entry name" value="GT4_PimA-like"/>
    <property type="match status" value="1"/>
</dbReference>
<sequence>MRLLILTQKVDRNDDVLGFMHGWVEEFAKHCEKLTVICLQEGERHLPENVKILSLGKKNQKLLNCYIVKLLYCYRFYKYIWQERKNYDSVFVHMNPEYVVVGGWLWRLWGKKTALWYTHRLVDLKLRISEKLVNNIITVSPEGFGLNSNKIKIFGHGIDVEKFKVKSLKFKVNGDLYNIIYVGRISKIKNQEMLIKAADILLKRNFKKFLIKFIGGAVTPDDKAYLAKLKELSNNLNLSKYIIFMDKVSYNSIVKYYKTADVNINLCPTGGLDKAVLEAMAMGIPVLATNTGFIKEFGRYADDLLVKENDATDLTDRLEALAIKAPEYLKEMGGYLRRQVVGHHNLNNLIKSIADVIKKY</sequence>
<proteinExistence type="predicted"/>
<accession>A0A1J4TBR0</accession>
<protein>
    <recommendedName>
        <fullName evidence="1">Glycosyl transferase family 1 domain-containing protein</fullName>
    </recommendedName>
</protein>
<dbReference type="SUPFAM" id="SSF53756">
    <property type="entry name" value="UDP-Glycosyltransferase/glycogen phosphorylase"/>
    <property type="match status" value="1"/>
</dbReference>
<dbReference type="Pfam" id="PF00534">
    <property type="entry name" value="Glycos_transf_1"/>
    <property type="match status" value="1"/>
</dbReference>
<reference evidence="2 3" key="1">
    <citation type="journal article" date="2016" name="Environ. Microbiol.">
        <title>Genomic resolution of a cold subsurface aquifer community provides metabolic insights for novel microbes adapted to high CO concentrations.</title>
        <authorList>
            <person name="Probst A.J."/>
            <person name="Castelle C.J."/>
            <person name="Singh A."/>
            <person name="Brown C.T."/>
            <person name="Anantharaman K."/>
            <person name="Sharon I."/>
            <person name="Hug L.A."/>
            <person name="Burstein D."/>
            <person name="Emerson J.B."/>
            <person name="Thomas B.C."/>
            <person name="Banfield J.F."/>
        </authorList>
    </citation>
    <scope>NUCLEOTIDE SEQUENCE [LARGE SCALE GENOMIC DNA]</scope>
    <source>
        <strain evidence="2">CG1_02_37_44</strain>
    </source>
</reference>
<dbReference type="PANTHER" id="PTHR12526:SF630">
    <property type="entry name" value="GLYCOSYLTRANSFERASE"/>
    <property type="match status" value="1"/>
</dbReference>
<evidence type="ECO:0000313" key="2">
    <source>
        <dbReference type="EMBL" id="OIO08785.1"/>
    </source>
</evidence>
<dbReference type="GO" id="GO:0016757">
    <property type="term" value="F:glycosyltransferase activity"/>
    <property type="evidence" value="ECO:0007669"/>
    <property type="project" value="InterPro"/>
</dbReference>
<organism evidence="2 3">
    <name type="scientific">Candidatus Falkowbacteria bacterium CG1_02_37_44</name>
    <dbReference type="NCBI Taxonomy" id="1805146"/>
    <lineage>
        <taxon>Bacteria</taxon>
        <taxon>Candidatus Falkowiibacteriota</taxon>
    </lineage>
</organism>
<dbReference type="Proteomes" id="UP000183192">
    <property type="component" value="Unassembled WGS sequence"/>
</dbReference>
<dbReference type="InterPro" id="IPR001296">
    <property type="entry name" value="Glyco_trans_1"/>
</dbReference>
<gene>
    <name evidence="2" type="ORF">AUJ27_00005</name>
</gene>
<evidence type="ECO:0000313" key="3">
    <source>
        <dbReference type="Proteomes" id="UP000183192"/>
    </source>
</evidence>
<name>A0A1J4TBR0_9BACT</name>
<comment type="caution">
    <text evidence="2">The sequence shown here is derived from an EMBL/GenBank/DDBJ whole genome shotgun (WGS) entry which is preliminary data.</text>
</comment>
<feature type="domain" description="Glycosyl transferase family 1" evidence="1">
    <location>
        <begin position="171"/>
        <end position="333"/>
    </location>
</feature>
<dbReference type="AlphaFoldDB" id="A0A1J4TBR0"/>
<dbReference type="Gene3D" id="3.40.50.2000">
    <property type="entry name" value="Glycogen Phosphorylase B"/>
    <property type="match status" value="2"/>
</dbReference>